<accession>A0AC60QSW3</accession>
<evidence type="ECO:0000313" key="1">
    <source>
        <dbReference type="EMBL" id="KAG0439530.1"/>
    </source>
</evidence>
<comment type="caution">
    <text evidence="1">The sequence shown here is derived from an EMBL/GenBank/DDBJ whole genome shotgun (WGS) entry which is preliminary data.</text>
</comment>
<feature type="non-terminal residue" evidence="1">
    <location>
        <position position="89"/>
    </location>
</feature>
<dbReference type="Proteomes" id="UP000805193">
    <property type="component" value="Unassembled WGS sequence"/>
</dbReference>
<dbReference type="EMBL" id="JABSTQ010005348">
    <property type="protein sequence ID" value="KAG0439530.1"/>
    <property type="molecule type" value="Genomic_DNA"/>
</dbReference>
<protein>
    <submittedName>
        <fullName evidence="1">Uncharacterized protein</fullName>
    </submittedName>
</protein>
<sequence length="89" mass="9624">PRARGTLFSVPVCADCARVTMTQSNCFGCARYTRGPDPALWPPSSRILSPPRCPPGLARTPPPPRRLPSSTGHRCTGTSRTLQLHLFAP</sequence>
<gene>
    <name evidence="1" type="ORF">HPB47_016614</name>
</gene>
<reference evidence="1 2" key="1">
    <citation type="journal article" date="2020" name="Cell">
        <title>Large-Scale Comparative Analyses of Tick Genomes Elucidate Their Genetic Diversity and Vector Capacities.</title>
        <authorList>
            <consortium name="Tick Genome and Microbiome Consortium (TIGMIC)"/>
            <person name="Jia N."/>
            <person name="Wang J."/>
            <person name="Shi W."/>
            <person name="Du L."/>
            <person name="Sun Y."/>
            <person name="Zhan W."/>
            <person name="Jiang J.F."/>
            <person name="Wang Q."/>
            <person name="Zhang B."/>
            <person name="Ji P."/>
            <person name="Bell-Sakyi L."/>
            <person name="Cui X.M."/>
            <person name="Yuan T.T."/>
            <person name="Jiang B.G."/>
            <person name="Yang W.F."/>
            <person name="Lam T.T."/>
            <person name="Chang Q.C."/>
            <person name="Ding S.J."/>
            <person name="Wang X.J."/>
            <person name="Zhu J.G."/>
            <person name="Ruan X.D."/>
            <person name="Zhao L."/>
            <person name="Wei J.T."/>
            <person name="Ye R.Z."/>
            <person name="Que T.C."/>
            <person name="Du C.H."/>
            <person name="Zhou Y.H."/>
            <person name="Cheng J.X."/>
            <person name="Dai P.F."/>
            <person name="Guo W.B."/>
            <person name="Han X.H."/>
            <person name="Huang E.J."/>
            <person name="Li L.F."/>
            <person name="Wei W."/>
            <person name="Gao Y.C."/>
            <person name="Liu J.Z."/>
            <person name="Shao H.Z."/>
            <person name="Wang X."/>
            <person name="Wang C.C."/>
            <person name="Yang T.C."/>
            <person name="Huo Q.B."/>
            <person name="Li W."/>
            <person name="Chen H.Y."/>
            <person name="Chen S.E."/>
            <person name="Zhou L.G."/>
            <person name="Ni X.B."/>
            <person name="Tian J.H."/>
            <person name="Sheng Y."/>
            <person name="Liu T."/>
            <person name="Pan Y.S."/>
            <person name="Xia L.Y."/>
            <person name="Li J."/>
            <person name="Zhao F."/>
            <person name="Cao W.C."/>
        </authorList>
    </citation>
    <scope>NUCLEOTIDE SEQUENCE [LARGE SCALE GENOMIC DNA]</scope>
    <source>
        <strain evidence="1">Iper-2018</strain>
    </source>
</reference>
<evidence type="ECO:0000313" key="2">
    <source>
        <dbReference type="Proteomes" id="UP000805193"/>
    </source>
</evidence>
<name>A0AC60QSW3_IXOPE</name>
<proteinExistence type="predicted"/>
<keyword evidence="2" id="KW-1185">Reference proteome</keyword>
<organism evidence="1 2">
    <name type="scientific">Ixodes persulcatus</name>
    <name type="common">Taiga tick</name>
    <dbReference type="NCBI Taxonomy" id="34615"/>
    <lineage>
        <taxon>Eukaryota</taxon>
        <taxon>Metazoa</taxon>
        <taxon>Ecdysozoa</taxon>
        <taxon>Arthropoda</taxon>
        <taxon>Chelicerata</taxon>
        <taxon>Arachnida</taxon>
        <taxon>Acari</taxon>
        <taxon>Parasitiformes</taxon>
        <taxon>Ixodida</taxon>
        <taxon>Ixodoidea</taxon>
        <taxon>Ixodidae</taxon>
        <taxon>Ixodinae</taxon>
        <taxon>Ixodes</taxon>
    </lineage>
</organism>
<feature type="non-terminal residue" evidence="1">
    <location>
        <position position="1"/>
    </location>
</feature>